<organism evidence="2 3">
    <name type="scientific">Thalassospira povalilytica</name>
    <dbReference type="NCBI Taxonomy" id="732237"/>
    <lineage>
        <taxon>Bacteria</taxon>
        <taxon>Pseudomonadati</taxon>
        <taxon>Pseudomonadota</taxon>
        <taxon>Alphaproteobacteria</taxon>
        <taxon>Rhodospirillales</taxon>
        <taxon>Thalassospiraceae</taxon>
        <taxon>Thalassospira</taxon>
    </lineage>
</organism>
<dbReference type="InterPro" id="IPR029044">
    <property type="entry name" value="Nucleotide-diphossugar_trans"/>
</dbReference>
<evidence type="ECO:0000259" key="1">
    <source>
        <dbReference type="Pfam" id="PF00535"/>
    </source>
</evidence>
<dbReference type="Gene3D" id="3.90.550.10">
    <property type="entry name" value="Spore Coat Polysaccharide Biosynthesis Protein SpsA, Chain A"/>
    <property type="match status" value="1"/>
</dbReference>
<evidence type="ECO:0000313" key="3">
    <source>
        <dbReference type="Proteomes" id="UP000233365"/>
    </source>
</evidence>
<sequence length="308" mass="33525">MFTGNGTASILQDILMAARTTVITITHNGGLVIGGLLKSLPADLPLIVVDNASKDDTLDIVTSLRPDAKIIRNPVGLGYGAAASQGLSEVSTEFALLANPDALMTQDAIDALVQAADQYPEAAMFGPLHKDGNGNIEPSHDVELWKRGIFGKQAYEITPEGPICVEFLSGAVNLVRMNAMKEVGFYDPEIYLYFEDDDMCMRFRQAGYGLILVAASVVTHLNGGSVRPNRAYYWEKFWNIAWSRIYFETKYKGRLAGSCLGIKYALRYAGKALVHGIAMKRAKGWRDLARSAGSLAAVFGVRASKLPR</sequence>
<dbReference type="Proteomes" id="UP000233365">
    <property type="component" value="Unassembled WGS sequence"/>
</dbReference>
<feature type="domain" description="Glycosyltransferase 2-like" evidence="1">
    <location>
        <begin position="21"/>
        <end position="167"/>
    </location>
</feature>
<proteinExistence type="predicted"/>
<evidence type="ECO:0000313" key="2">
    <source>
        <dbReference type="EMBL" id="PKR47596.1"/>
    </source>
</evidence>
<keyword evidence="3" id="KW-1185">Reference proteome</keyword>
<dbReference type="PANTHER" id="PTHR43179:SF7">
    <property type="entry name" value="RHAMNOSYLTRANSFERASE WBBL"/>
    <property type="match status" value="1"/>
</dbReference>
<dbReference type="SUPFAM" id="SSF53448">
    <property type="entry name" value="Nucleotide-diphospho-sugar transferases"/>
    <property type="match status" value="1"/>
</dbReference>
<dbReference type="PANTHER" id="PTHR43179">
    <property type="entry name" value="RHAMNOSYLTRANSFERASE WBBL"/>
    <property type="match status" value="1"/>
</dbReference>
<name>A0ABX4R3V9_9PROT</name>
<accession>A0ABX4R3V9</accession>
<dbReference type="Pfam" id="PF00535">
    <property type="entry name" value="Glycos_transf_2"/>
    <property type="match status" value="1"/>
</dbReference>
<comment type="caution">
    <text evidence="2">The sequence shown here is derived from an EMBL/GenBank/DDBJ whole genome shotgun (WGS) entry which is preliminary data.</text>
</comment>
<protein>
    <recommendedName>
        <fullName evidence="1">Glycosyltransferase 2-like domain-containing protein</fullName>
    </recommendedName>
</protein>
<gene>
    <name evidence="2" type="ORF">CU041_18430</name>
</gene>
<dbReference type="CDD" id="cd04186">
    <property type="entry name" value="GT_2_like_c"/>
    <property type="match status" value="1"/>
</dbReference>
<reference evidence="2 3" key="1">
    <citation type="submission" date="2017-11" db="EMBL/GenBank/DDBJ databases">
        <title>Biodiversity and function of Thalassospira species in the particle-attached aromatic-hydrocarbon-degrading consortia from the surface seawater of the China South Sea.</title>
        <authorList>
            <person name="Dong C."/>
            <person name="Liu R."/>
            <person name="Shao Z."/>
        </authorList>
    </citation>
    <scope>NUCLEOTIDE SEQUENCE [LARGE SCALE GENOMIC DNA]</scope>
    <source>
        <strain evidence="2 3">139Z-12</strain>
    </source>
</reference>
<dbReference type="InterPro" id="IPR001173">
    <property type="entry name" value="Glyco_trans_2-like"/>
</dbReference>
<dbReference type="EMBL" id="PGTS01000008">
    <property type="protein sequence ID" value="PKR47596.1"/>
    <property type="molecule type" value="Genomic_DNA"/>
</dbReference>